<keyword evidence="12" id="KW-1185">Reference proteome</keyword>
<evidence type="ECO:0000256" key="6">
    <source>
        <dbReference type="ARBA" id="ARBA00022779"/>
    </source>
</evidence>
<dbReference type="EMBL" id="JAFIDN010000003">
    <property type="protein sequence ID" value="MBP3191943.1"/>
    <property type="molecule type" value="Genomic_DNA"/>
</dbReference>
<evidence type="ECO:0000259" key="10">
    <source>
        <dbReference type="Pfam" id="PF01618"/>
    </source>
</evidence>
<evidence type="ECO:0000256" key="1">
    <source>
        <dbReference type="ARBA" id="ARBA00004651"/>
    </source>
</evidence>
<keyword evidence="4" id="KW-1003">Cell membrane</keyword>
<comment type="subcellular location">
    <subcellularLocation>
        <location evidence="1">Cell membrane</location>
        <topology evidence="1">Multi-pass membrane protein</topology>
    </subcellularLocation>
</comment>
<evidence type="ECO:0000256" key="8">
    <source>
        <dbReference type="ARBA" id="ARBA00023136"/>
    </source>
</evidence>
<evidence type="ECO:0000313" key="12">
    <source>
        <dbReference type="Proteomes" id="UP000673975"/>
    </source>
</evidence>
<dbReference type="PANTHER" id="PTHR30433">
    <property type="entry name" value="CHEMOTAXIS PROTEIN MOTA"/>
    <property type="match status" value="1"/>
</dbReference>
<dbReference type="PANTHER" id="PTHR30433:SF2">
    <property type="entry name" value="MOTILITY PROTEIN A"/>
    <property type="match status" value="1"/>
</dbReference>
<accession>A0A8J7RKR2</accession>
<organism evidence="11 12">
    <name type="scientific">Natronogracilivirga saccharolytica</name>
    <dbReference type="NCBI Taxonomy" id="2812953"/>
    <lineage>
        <taxon>Bacteria</taxon>
        <taxon>Pseudomonadati</taxon>
        <taxon>Balneolota</taxon>
        <taxon>Balneolia</taxon>
        <taxon>Balneolales</taxon>
        <taxon>Cyclonatronaceae</taxon>
        <taxon>Natronogracilivirga</taxon>
    </lineage>
</organism>
<evidence type="ECO:0000256" key="9">
    <source>
        <dbReference type="SAM" id="Phobius"/>
    </source>
</evidence>
<dbReference type="InterPro" id="IPR047055">
    <property type="entry name" value="MotA-like"/>
</dbReference>
<evidence type="ECO:0000256" key="5">
    <source>
        <dbReference type="ARBA" id="ARBA00022692"/>
    </source>
</evidence>
<dbReference type="InterPro" id="IPR000540">
    <property type="entry name" value="Flag_MotA_CS"/>
</dbReference>
<dbReference type="AlphaFoldDB" id="A0A8J7RKR2"/>
<keyword evidence="7 9" id="KW-1133">Transmembrane helix</keyword>
<dbReference type="Proteomes" id="UP000673975">
    <property type="component" value="Unassembled WGS sequence"/>
</dbReference>
<dbReference type="RefSeq" id="WP_210510844.1">
    <property type="nucleotide sequence ID" value="NZ_JAFIDN010000003.1"/>
</dbReference>
<reference evidence="11" key="1">
    <citation type="submission" date="2021-02" db="EMBL/GenBank/DDBJ databases">
        <title>Natronogracilivirga saccharolytica gen. nov. sp. nov. a new anaerobic, haloalkiliphilic carbohydrate-fermenting bacterium from soda lake and proposing of Cyclonatronumiaceae fam. nov. in the phylum Balneolaeota.</title>
        <authorList>
            <person name="Zhilina T.N."/>
            <person name="Sorokin D.Y."/>
            <person name="Zavarzina D.G."/>
            <person name="Toshchakov S.V."/>
            <person name="Kublanov I.V."/>
        </authorList>
    </citation>
    <scope>NUCLEOTIDE SEQUENCE</scope>
    <source>
        <strain evidence="11">Z-1702</strain>
    </source>
</reference>
<comment type="similarity">
    <text evidence="2">Belongs to the MotA family.</text>
</comment>
<dbReference type="GO" id="GO:0071978">
    <property type="term" value="P:bacterial-type flagellum-dependent swarming motility"/>
    <property type="evidence" value="ECO:0007669"/>
    <property type="project" value="InterPro"/>
</dbReference>
<dbReference type="GO" id="GO:0006935">
    <property type="term" value="P:chemotaxis"/>
    <property type="evidence" value="ECO:0007669"/>
    <property type="project" value="InterPro"/>
</dbReference>
<name>A0A8J7RKR2_9BACT</name>
<dbReference type="InterPro" id="IPR002898">
    <property type="entry name" value="MotA_ExbB_proton_chnl"/>
</dbReference>
<keyword evidence="6" id="KW-0283">Flagellar rotation</keyword>
<dbReference type="PROSITE" id="PS01307">
    <property type="entry name" value="MOTA"/>
    <property type="match status" value="1"/>
</dbReference>
<evidence type="ECO:0000256" key="2">
    <source>
        <dbReference type="ARBA" id="ARBA00008038"/>
    </source>
</evidence>
<protein>
    <submittedName>
        <fullName evidence="11">MotA/TolQ/ExbB proton channel family protein</fullName>
    </submittedName>
</protein>
<keyword evidence="5 9" id="KW-0812">Transmembrane</keyword>
<keyword evidence="3" id="KW-0813">Transport</keyword>
<sequence length="292" mass="32836">MLDRSALIGFLAGFGLIAVAIVSQGELIAFASTSSFFIVFGGVIAATMVNYSWDNISDSFKTISSMMKARTVDLRTDVELMNMFARRARRGGLISLDKEVEYIEDNFLKNGLQLAVDGISKGNLNAILDDQIKSNERRAEISINVLYSMASYAPAFGMIGTVIGMILMLQNISDPESLGRGLSVALLTTLYGTISANMFFNPLAGKLEYLSELDNNRKRMFHVAIMSIVEGENPRIMDKKMLNYVDPKDRATYLQFHDEVRVTKEKEEKLYKYWPEQQNNSWDDLRRTLETG</sequence>
<proteinExistence type="inferred from homology"/>
<feature type="transmembrane region" description="Helical" evidence="9">
    <location>
        <begin position="145"/>
        <end position="169"/>
    </location>
</feature>
<evidence type="ECO:0000256" key="4">
    <source>
        <dbReference type="ARBA" id="ARBA00022475"/>
    </source>
</evidence>
<feature type="transmembrane region" description="Helical" evidence="9">
    <location>
        <begin position="181"/>
        <end position="200"/>
    </location>
</feature>
<feature type="transmembrane region" description="Helical" evidence="9">
    <location>
        <begin position="35"/>
        <end position="53"/>
    </location>
</feature>
<gene>
    <name evidence="11" type="ORF">NATSA_04615</name>
</gene>
<evidence type="ECO:0000256" key="7">
    <source>
        <dbReference type="ARBA" id="ARBA00022989"/>
    </source>
</evidence>
<keyword evidence="8 9" id="KW-0472">Membrane</keyword>
<evidence type="ECO:0000313" key="11">
    <source>
        <dbReference type="EMBL" id="MBP3191943.1"/>
    </source>
</evidence>
<evidence type="ECO:0000256" key="3">
    <source>
        <dbReference type="ARBA" id="ARBA00022448"/>
    </source>
</evidence>
<dbReference type="Pfam" id="PF01618">
    <property type="entry name" value="MotA_ExbB"/>
    <property type="match status" value="1"/>
</dbReference>
<feature type="domain" description="MotA/TolQ/ExbB proton channel" evidence="10">
    <location>
        <begin position="102"/>
        <end position="212"/>
    </location>
</feature>
<dbReference type="GO" id="GO:0005886">
    <property type="term" value="C:plasma membrane"/>
    <property type="evidence" value="ECO:0007669"/>
    <property type="project" value="UniProtKB-SubCell"/>
</dbReference>
<comment type="caution">
    <text evidence="11">The sequence shown here is derived from an EMBL/GenBank/DDBJ whole genome shotgun (WGS) entry which is preliminary data.</text>
</comment>